<keyword evidence="5" id="KW-1185">Reference proteome</keyword>
<dbReference type="Gene3D" id="3.40.50.300">
    <property type="entry name" value="P-loop containing nucleotide triphosphate hydrolases"/>
    <property type="match status" value="1"/>
</dbReference>
<dbReference type="RefSeq" id="WP_163044820.1">
    <property type="nucleotide sequence ID" value="NZ_JAAAMJ010000012.1"/>
</dbReference>
<accession>A0A6L9MJI6</accession>
<feature type="domain" description="Phage terminase large subunit GpA ATPase" evidence="2">
    <location>
        <begin position="45"/>
        <end position="289"/>
    </location>
</feature>
<dbReference type="InterPro" id="IPR027417">
    <property type="entry name" value="P-loop_NTPase"/>
</dbReference>
<evidence type="ECO:0000313" key="4">
    <source>
        <dbReference type="EMBL" id="NDV87983.1"/>
    </source>
</evidence>
<evidence type="ECO:0000313" key="5">
    <source>
        <dbReference type="Proteomes" id="UP000476332"/>
    </source>
</evidence>
<sequence length="569" mass="62573">MAKHPRALALIAGIFAGMLAPVAPMTPSAWAKEHLVVPDGPRAGSRWDLSLTPYVPEIIDALGPDSPHNMVAVRKSVQTGISVAGIALVGSYIDRAPCRIGYAVPRADDLAEFNREKLGPVIEQTKPLKAKVRSQIGRSGQGSTQSSKRFPGGSLALLNAGAAADLRSKTLKVGIADEVDEWEFDLDGQGDALDLYLGRFTAFHATADWRFLALSTPTLAKTSRINDLFEKGDQRFWHIACPGCSTEIILTYEHLKHDVRPPYRAFYAAPCCGRPIEHHEKASLVRAGRFIATNPDGLYPSFHVDALISQLTTWDMVAAKAVAAQGDERKEKTFYNLWLGLPYEMRGNAPEWERLMERREAGLKRGVVPGEGLIFVAGDDVQHNGIVVEAVAFSEDRQSWSIDAEFLDGTTDDPKAGAWLKLEEFRSRTFRDVFGQDRRIEALAVDAGDGGRTTQVLEWCRQHAGAFAIRGVHGRGVPAIGLPAKKSVTRGGKRQRYGSTMAWPVGTWGLKSDNVTEAFPRFFGIGFEPDELVSISAIRNVFGDFLPVIPAGNERRKGSWRLQRQIDYD</sequence>
<feature type="signal peptide" evidence="1">
    <location>
        <begin position="1"/>
        <end position="31"/>
    </location>
</feature>
<name>A0A6L9MJI6_9HYPH</name>
<dbReference type="GO" id="GO:0004519">
    <property type="term" value="F:endonuclease activity"/>
    <property type="evidence" value="ECO:0007669"/>
    <property type="project" value="InterPro"/>
</dbReference>
<protein>
    <submittedName>
        <fullName evidence="4">Terminase</fullName>
    </submittedName>
</protein>
<dbReference type="EMBL" id="JAAAMJ010000012">
    <property type="protein sequence ID" value="NDV87983.1"/>
    <property type="molecule type" value="Genomic_DNA"/>
</dbReference>
<organism evidence="4 5">
    <name type="scientific">Aurantimonas aggregata</name>
    <dbReference type="NCBI Taxonomy" id="2047720"/>
    <lineage>
        <taxon>Bacteria</taxon>
        <taxon>Pseudomonadati</taxon>
        <taxon>Pseudomonadota</taxon>
        <taxon>Alphaproteobacteria</taxon>
        <taxon>Hyphomicrobiales</taxon>
        <taxon>Aurantimonadaceae</taxon>
        <taxon>Aurantimonas</taxon>
    </lineage>
</organism>
<evidence type="ECO:0000256" key="1">
    <source>
        <dbReference type="SAM" id="SignalP"/>
    </source>
</evidence>
<dbReference type="Proteomes" id="UP000476332">
    <property type="component" value="Unassembled WGS sequence"/>
</dbReference>
<evidence type="ECO:0000259" key="3">
    <source>
        <dbReference type="Pfam" id="PF20454"/>
    </source>
</evidence>
<feature type="domain" description="Terminase large subunit GpA endonuclease" evidence="3">
    <location>
        <begin position="301"/>
        <end position="513"/>
    </location>
</feature>
<keyword evidence="1" id="KW-0732">Signal</keyword>
<proteinExistence type="predicted"/>
<dbReference type="Pfam" id="PF05876">
    <property type="entry name" value="GpA_ATPase"/>
    <property type="match status" value="1"/>
</dbReference>
<dbReference type="GO" id="GO:0016887">
    <property type="term" value="F:ATP hydrolysis activity"/>
    <property type="evidence" value="ECO:0007669"/>
    <property type="project" value="InterPro"/>
</dbReference>
<feature type="chain" id="PRO_5026764525" evidence="1">
    <location>
        <begin position="32"/>
        <end position="569"/>
    </location>
</feature>
<comment type="caution">
    <text evidence="4">The sequence shown here is derived from an EMBL/GenBank/DDBJ whole genome shotgun (WGS) entry which is preliminary data.</text>
</comment>
<gene>
    <name evidence="4" type="ORF">GTW51_14860</name>
</gene>
<dbReference type="InterPro" id="IPR046454">
    <property type="entry name" value="GpA_endonuclease"/>
</dbReference>
<dbReference type="InterPro" id="IPR046453">
    <property type="entry name" value="GpA_ATPase"/>
</dbReference>
<dbReference type="AlphaFoldDB" id="A0A6L9MJI6"/>
<dbReference type="Pfam" id="PF20454">
    <property type="entry name" value="GpA_nuclease"/>
    <property type="match status" value="1"/>
</dbReference>
<reference evidence="4 5" key="1">
    <citation type="submission" date="2020-01" db="EMBL/GenBank/DDBJ databases">
        <title>Genomes of bacteria type strains.</title>
        <authorList>
            <person name="Chen J."/>
            <person name="Zhu S."/>
            <person name="Chen J."/>
        </authorList>
    </citation>
    <scope>NUCLEOTIDE SEQUENCE [LARGE SCALE GENOMIC DNA]</scope>
    <source>
        <strain evidence="4 5">KCTC 52919</strain>
    </source>
</reference>
<evidence type="ECO:0000259" key="2">
    <source>
        <dbReference type="Pfam" id="PF05876"/>
    </source>
</evidence>